<organism evidence="7 8">
    <name type="scientific">Auxenochlorella protothecoides</name>
    <name type="common">Green microalga</name>
    <name type="synonym">Chlorella protothecoides</name>
    <dbReference type="NCBI Taxonomy" id="3075"/>
    <lineage>
        <taxon>Eukaryota</taxon>
        <taxon>Viridiplantae</taxon>
        <taxon>Chlorophyta</taxon>
        <taxon>core chlorophytes</taxon>
        <taxon>Trebouxiophyceae</taxon>
        <taxon>Chlorellales</taxon>
        <taxon>Chlorellaceae</taxon>
        <taxon>Auxenochlorella</taxon>
    </lineage>
</organism>
<feature type="transmembrane region" description="Helical" evidence="6">
    <location>
        <begin position="50"/>
        <end position="71"/>
    </location>
</feature>
<sequence length="1164" mass="121934">MSVCSPNPVWSALSLDPVVATPAIALLLFYWSSAVSLGMGKSPLQITAEVMLSSSSGALVAAGLSYLAVSINGGSQLESVTRVTRALCVAAATAAFSGAYIFVGMVCRFRWCSLNVFFTSHLVAVAMLVGASYHNHSSFLLFSRLWITFCAIASATSLLVCSLVLPMTGGFLIRRGLAEGLEALGSCVLGTLRLLCGEVDERGLLRARSGDNISHFGMDSGLGNAGVAEVHRQANAAAAAVTTFYKFQDSTRWEAEFYRRQWRFPVHSYEPVAVLLHSAVSSAMMVVYPLQTGRMDCRQARAHAHELLTLGYALAAVLECAANVLRSRARARELCPLLDDMESRYVALLAGARASAAVEEGVAAMGPPAPGAAASKPLPGPTAPTDIKDDAPGATSGANQVAFHLVLSTLFTLCTRVRRLAAGLADAVAAEDPTARRHLARHFAPRPGNDWRLHGMAQELRGAASLGPAPLSIAGISLVSSPHGPGSSSLAYFASTCLSSALLSSASLACVSPKGLAAAVPDISAPGLQAPSPAALPLVQASLAWHARWSARLAARTGVTPAMLALGLQGATAYLIILTLLIIPTTNDAFNQRTLWAIFIVITILEPFAGGVFVKALQRITGTLLGLGCGLAVTYFTYLCNGLSYDNEPAKFIVMTLGLSLFSGVFSACTLLYPSQFYSILVASILLALGALPGYHTSAPMPSVALWRLAATALGVGVEVLVAATVFPVTARATYRGLMAESLQGLGDLLQVATGRLVSGRAPSRGRGSGACGGKGSSSTEGVRGGESGAKGGLPGEDVEAGAPRGKPGGLGGGARCQTEDVVRPARVWMAPTGGCGLRVTSDADPGKEVRLQSALVPSTVFGPMQSCAQGWDPARHLSVRTVRVSIPDDAPDPGSPQQPVPLSPSAPATTVVMDFGQGNRVRMLGSAYLDLMRRALPVSTSLEAIAKMAQALQYEFYPFSKVKRFPLEAGDQAQRLCLCLLNVASSFAAALDSNDAHSSPFLLPHRKEVKSVAFQLSECLLGLAGVVRRTAATDRVVDMSLNLKDMTRHLFVSCLSQSEALGSQSHHEFLLGVSFLAMMFNAGFVIRMLAMSLVRCVCAGDAAAQAAVDRLADAEQWALDEELMLVCNDLMAVAQTSGDYEGMEDFHAVSGTVSSKKLDSGEV</sequence>
<reference evidence="7 8" key="1">
    <citation type="journal article" date="2014" name="BMC Genomics">
        <title>Oil accumulation mechanisms of the oleaginous microalga Chlorella protothecoides revealed through its genome, transcriptomes, and proteomes.</title>
        <authorList>
            <person name="Gao C."/>
            <person name="Wang Y."/>
            <person name="Shen Y."/>
            <person name="Yan D."/>
            <person name="He X."/>
            <person name="Dai J."/>
            <person name="Wu Q."/>
        </authorList>
    </citation>
    <scope>NUCLEOTIDE SEQUENCE [LARGE SCALE GENOMIC DNA]</scope>
    <source>
        <strain evidence="7 8">0710</strain>
    </source>
</reference>
<feature type="transmembrane region" description="Helical" evidence="6">
    <location>
        <begin position="145"/>
        <end position="165"/>
    </location>
</feature>
<dbReference type="STRING" id="3075.A0A087SD95"/>
<feature type="compositionally biased region" description="Gly residues" evidence="5">
    <location>
        <begin position="767"/>
        <end position="776"/>
    </location>
</feature>
<evidence type="ECO:0000256" key="5">
    <source>
        <dbReference type="SAM" id="MobiDB-lite"/>
    </source>
</evidence>
<feature type="transmembrane region" description="Helical" evidence="6">
    <location>
        <begin position="595"/>
        <end position="617"/>
    </location>
</feature>
<feature type="compositionally biased region" description="Gly residues" evidence="5">
    <location>
        <begin position="783"/>
        <end position="795"/>
    </location>
</feature>
<dbReference type="KEGG" id="apro:F751_0913"/>
<keyword evidence="4 6" id="KW-0472">Membrane</keyword>
<evidence type="ECO:0000313" key="8">
    <source>
        <dbReference type="Proteomes" id="UP000028924"/>
    </source>
</evidence>
<feature type="compositionally biased region" description="Low complexity" evidence="5">
    <location>
        <begin position="368"/>
        <end position="377"/>
    </location>
</feature>
<protein>
    <submittedName>
        <fullName evidence="7">Uncharacterized protein</fullName>
    </submittedName>
</protein>
<feature type="transmembrane region" description="Helical" evidence="6">
    <location>
        <begin position="650"/>
        <end position="673"/>
    </location>
</feature>
<name>A0A087SD95_AUXPR</name>
<feature type="transmembrane region" description="Helical" evidence="6">
    <location>
        <begin position="705"/>
        <end position="729"/>
    </location>
</feature>
<feature type="transmembrane region" description="Helical" evidence="6">
    <location>
        <begin position="114"/>
        <end position="133"/>
    </location>
</feature>
<keyword evidence="8" id="KW-1185">Reference proteome</keyword>
<feature type="transmembrane region" description="Helical" evidence="6">
    <location>
        <begin position="562"/>
        <end position="583"/>
    </location>
</feature>
<evidence type="ECO:0000256" key="2">
    <source>
        <dbReference type="ARBA" id="ARBA00022692"/>
    </source>
</evidence>
<keyword evidence="2 6" id="KW-0812">Transmembrane</keyword>
<dbReference type="GO" id="GO:0005886">
    <property type="term" value="C:plasma membrane"/>
    <property type="evidence" value="ECO:0007669"/>
    <property type="project" value="InterPro"/>
</dbReference>
<feature type="transmembrane region" description="Helical" evidence="6">
    <location>
        <begin position="307"/>
        <end position="325"/>
    </location>
</feature>
<accession>A0A087SD95</accession>
<feature type="region of interest" description="Disordered" evidence="5">
    <location>
        <begin position="368"/>
        <end position="393"/>
    </location>
</feature>
<dbReference type="PANTHER" id="PTHR31086">
    <property type="entry name" value="ALUMINUM-ACTIVATED MALATE TRANSPORTER 10"/>
    <property type="match status" value="1"/>
</dbReference>
<dbReference type="AlphaFoldDB" id="A0A087SD95"/>
<evidence type="ECO:0000256" key="6">
    <source>
        <dbReference type="SAM" id="Phobius"/>
    </source>
</evidence>
<feature type="transmembrane region" description="Helical" evidence="6">
    <location>
        <begin position="269"/>
        <end position="287"/>
    </location>
</feature>
<gene>
    <name evidence="7" type="ORF">F751_0913</name>
</gene>
<evidence type="ECO:0000256" key="1">
    <source>
        <dbReference type="ARBA" id="ARBA00004141"/>
    </source>
</evidence>
<feature type="transmembrane region" description="Helical" evidence="6">
    <location>
        <begin position="20"/>
        <end position="38"/>
    </location>
</feature>
<evidence type="ECO:0000256" key="3">
    <source>
        <dbReference type="ARBA" id="ARBA00022989"/>
    </source>
</evidence>
<dbReference type="GeneID" id="23612304"/>
<dbReference type="GO" id="GO:0022857">
    <property type="term" value="F:transmembrane transporter activity"/>
    <property type="evidence" value="ECO:0007669"/>
    <property type="project" value="InterPro"/>
</dbReference>
<feature type="transmembrane region" description="Helical" evidence="6">
    <location>
        <begin position="1070"/>
        <end position="1091"/>
    </location>
</feature>
<feature type="transmembrane region" description="Helical" evidence="6">
    <location>
        <begin position="624"/>
        <end position="644"/>
    </location>
</feature>
<dbReference type="EMBL" id="KL662098">
    <property type="protein sequence ID" value="KFM23699.1"/>
    <property type="molecule type" value="Genomic_DNA"/>
</dbReference>
<feature type="transmembrane region" description="Helical" evidence="6">
    <location>
        <begin position="83"/>
        <end position="102"/>
    </location>
</feature>
<dbReference type="RefSeq" id="XP_011396575.1">
    <property type="nucleotide sequence ID" value="XM_011398273.1"/>
</dbReference>
<dbReference type="Pfam" id="PF04632">
    <property type="entry name" value="FUSC"/>
    <property type="match status" value="1"/>
</dbReference>
<keyword evidence="3 6" id="KW-1133">Transmembrane helix</keyword>
<dbReference type="OrthoDB" id="511689at2759"/>
<dbReference type="Proteomes" id="UP000028924">
    <property type="component" value="Unassembled WGS sequence"/>
</dbReference>
<dbReference type="InterPro" id="IPR006726">
    <property type="entry name" value="PHBA_efflux_AaeB/fusaric-R"/>
</dbReference>
<feature type="region of interest" description="Disordered" evidence="5">
    <location>
        <begin position="760"/>
        <end position="817"/>
    </location>
</feature>
<comment type="subcellular location">
    <subcellularLocation>
        <location evidence="1">Membrane</location>
        <topology evidence="1">Multi-pass membrane protein</topology>
    </subcellularLocation>
</comment>
<feature type="transmembrane region" description="Helical" evidence="6">
    <location>
        <begin position="680"/>
        <end position="699"/>
    </location>
</feature>
<evidence type="ECO:0000256" key="4">
    <source>
        <dbReference type="ARBA" id="ARBA00023136"/>
    </source>
</evidence>
<evidence type="ECO:0000313" key="7">
    <source>
        <dbReference type="EMBL" id="KFM23699.1"/>
    </source>
</evidence>
<proteinExistence type="predicted"/>